<sequence>METLKKVILIVDDNANNLKLIANVLTGSNYDFRMAKSGKLALSILEKTKPDLILLDIQMPEMDGYETCRRIRKNKETDNIPIIFLTANTDSESVNEAFKAGGVDFVTKPFYSEELLARINTHIKLKNQTEELARQNATKDKFFSIISHDLKNPLANIIGFSELLKEDFDELKTEQIKSFIQYIYESSMFSLEILDDLMNWARIQNGSLKSEKNNINLSSLLNKNIEGHTPQALAKNIHFNSQFDENLVVNADEKMISTVVRNLISNAIKFTPNGGEIVVSSKELLVNNKKVIETEIKDNGIGMSYEDLNKLFKIEHNFISKGTNNETGTGLGLILCKEFISKNDGEIRVESKLELGSKFIFDLECAL</sequence>
<dbReference type="EMBL" id="FZNX01000003">
    <property type="protein sequence ID" value="SNR63707.1"/>
    <property type="molecule type" value="Genomic_DNA"/>
</dbReference>
<proteinExistence type="predicted"/>
<evidence type="ECO:0000256" key="3">
    <source>
        <dbReference type="ARBA" id="ARBA00022553"/>
    </source>
</evidence>
<dbReference type="SMART" id="SM00388">
    <property type="entry name" value="HisKA"/>
    <property type="match status" value="1"/>
</dbReference>
<dbReference type="SMART" id="SM00448">
    <property type="entry name" value="REC"/>
    <property type="match status" value="1"/>
</dbReference>
<keyword evidence="11" id="KW-0808">Transferase</keyword>
<feature type="domain" description="Histidine kinase" evidence="9">
    <location>
        <begin position="145"/>
        <end position="367"/>
    </location>
</feature>
<keyword evidence="11" id="KW-0418">Kinase</keyword>
<evidence type="ECO:0000256" key="6">
    <source>
        <dbReference type="ARBA" id="ARBA00023125"/>
    </source>
</evidence>
<dbReference type="Gene3D" id="3.30.565.10">
    <property type="entry name" value="Histidine kinase-like ATPase, C-terminal domain"/>
    <property type="match status" value="1"/>
</dbReference>
<dbReference type="InterPro" id="IPR003661">
    <property type="entry name" value="HisK_dim/P_dom"/>
</dbReference>
<dbReference type="Pfam" id="PF00512">
    <property type="entry name" value="HisKA"/>
    <property type="match status" value="1"/>
</dbReference>
<keyword evidence="5" id="KW-0805">Transcription regulation</keyword>
<evidence type="ECO:0000256" key="2">
    <source>
        <dbReference type="ARBA" id="ARBA00012438"/>
    </source>
</evidence>
<keyword evidence="7" id="KW-0804">Transcription</keyword>
<dbReference type="PROSITE" id="PS50110">
    <property type="entry name" value="RESPONSE_REGULATORY"/>
    <property type="match status" value="1"/>
</dbReference>
<evidence type="ECO:0000259" key="10">
    <source>
        <dbReference type="PROSITE" id="PS50110"/>
    </source>
</evidence>
<dbReference type="AlphaFoldDB" id="A0A238XXS7"/>
<dbReference type="PANTHER" id="PTHR43547">
    <property type="entry name" value="TWO-COMPONENT HISTIDINE KINASE"/>
    <property type="match status" value="1"/>
</dbReference>
<organism evidence="11 12">
    <name type="scientific">Lutibacter flavus</name>
    <dbReference type="NCBI Taxonomy" id="691689"/>
    <lineage>
        <taxon>Bacteria</taxon>
        <taxon>Pseudomonadati</taxon>
        <taxon>Bacteroidota</taxon>
        <taxon>Flavobacteriia</taxon>
        <taxon>Flavobacteriales</taxon>
        <taxon>Flavobacteriaceae</taxon>
        <taxon>Lutibacter</taxon>
    </lineage>
</organism>
<keyword evidence="12" id="KW-1185">Reference proteome</keyword>
<dbReference type="RefSeq" id="WP_089378478.1">
    <property type="nucleotide sequence ID" value="NZ_FZNX01000003.1"/>
</dbReference>
<reference evidence="12" key="1">
    <citation type="submission" date="2017-06" db="EMBL/GenBank/DDBJ databases">
        <authorList>
            <person name="Varghese N."/>
            <person name="Submissions S."/>
        </authorList>
    </citation>
    <scope>NUCLEOTIDE SEQUENCE [LARGE SCALE GENOMIC DNA]</scope>
    <source>
        <strain evidence="12">DSM 27993</strain>
    </source>
</reference>
<evidence type="ECO:0000256" key="5">
    <source>
        <dbReference type="ARBA" id="ARBA00023015"/>
    </source>
</evidence>
<keyword evidence="4" id="KW-0902">Two-component regulatory system</keyword>
<dbReference type="Gene3D" id="3.40.50.2300">
    <property type="match status" value="1"/>
</dbReference>
<feature type="domain" description="Response regulatory" evidence="10">
    <location>
        <begin position="7"/>
        <end position="123"/>
    </location>
</feature>
<dbReference type="SUPFAM" id="SSF52172">
    <property type="entry name" value="CheY-like"/>
    <property type="match status" value="1"/>
</dbReference>
<dbReference type="InterPro" id="IPR036890">
    <property type="entry name" value="HATPase_C_sf"/>
</dbReference>
<feature type="modified residue" description="4-aspartylphosphate" evidence="8">
    <location>
        <position position="56"/>
    </location>
</feature>
<protein>
    <recommendedName>
        <fullName evidence="2">histidine kinase</fullName>
        <ecNumber evidence="2">2.7.13.3</ecNumber>
    </recommendedName>
</protein>
<dbReference type="Gene3D" id="1.10.287.130">
    <property type="match status" value="1"/>
</dbReference>
<dbReference type="Proteomes" id="UP000198412">
    <property type="component" value="Unassembled WGS sequence"/>
</dbReference>
<evidence type="ECO:0000256" key="1">
    <source>
        <dbReference type="ARBA" id="ARBA00000085"/>
    </source>
</evidence>
<dbReference type="GO" id="GO:0000155">
    <property type="term" value="F:phosphorelay sensor kinase activity"/>
    <property type="evidence" value="ECO:0007669"/>
    <property type="project" value="InterPro"/>
</dbReference>
<evidence type="ECO:0000256" key="7">
    <source>
        <dbReference type="ARBA" id="ARBA00023163"/>
    </source>
</evidence>
<accession>A0A238XXS7</accession>
<dbReference type="InterPro" id="IPR004358">
    <property type="entry name" value="Sig_transdc_His_kin-like_C"/>
</dbReference>
<dbReference type="InterPro" id="IPR003594">
    <property type="entry name" value="HATPase_dom"/>
</dbReference>
<evidence type="ECO:0000313" key="11">
    <source>
        <dbReference type="EMBL" id="SNR63707.1"/>
    </source>
</evidence>
<dbReference type="Pfam" id="PF02518">
    <property type="entry name" value="HATPase_c"/>
    <property type="match status" value="1"/>
</dbReference>
<dbReference type="Pfam" id="PF00072">
    <property type="entry name" value="Response_reg"/>
    <property type="match status" value="1"/>
</dbReference>
<dbReference type="EC" id="2.7.13.3" evidence="2"/>
<evidence type="ECO:0000259" key="9">
    <source>
        <dbReference type="PROSITE" id="PS50109"/>
    </source>
</evidence>
<dbReference type="GO" id="GO:0003677">
    <property type="term" value="F:DNA binding"/>
    <property type="evidence" value="ECO:0007669"/>
    <property type="project" value="UniProtKB-KW"/>
</dbReference>
<evidence type="ECO:0000256" key="8">
    <source>
        <dbReference type="PROSITE-ProRule" id="PRU00169"/>
    </source>
</evidence>
<dbReference type="PROSITE" id="PS50109">
    <property type="entry name" value="HIS_KIN"/>
    <property type="match status" value="1"/>
</dbReference>
<gene>
    <name evidence="11" type="ORF">SAMN04488111_2203</name>
</gene>
<evidence type="ECO:0000256" key="4">
    <source>
        <dbReference type="ARBA" id="ARBA00023012"/>
    </source>
</evidence>
<dbReference type="CDD" id="cd00082">
    <property type="entry name" value="HisKA"/>
    <property type="match status" value="1"/>
</dbReference>
<dbReference type="InterPro" id="IPR001789">
    <property type="entry name" value="Sig_transdc_resp-reg_receiver"/>
</dbReference>
<dbReference type="InterPro" id="IPR005467">
    <property type="entry name" value="His_kinase_dom"/>
</dbReference>
<evidence type="ECO:0000313" key="12">
    <source>
        <dbReference type="Proteomes" id="UP000198412"/>
    </source>
</evidence>
<keyword evidence="6" id="KW-0238">DNA-binding</keyword>
<dbReference type="PANTHER" id="PTHR43547:SF2">
    <property type="entry name" value="HYBRID SIGNAL TRANSDUCTION HISTIDINE KINASE C"/>
    <property type="match status" value="1"/>
</dbReference>
<name>A0A238XXS7_9FLAO</name>
<dbReference type="SMART" id="SM00387">
    <property type="entry name" value="HATPase_c"/>
    <property type="match status" value="1"/>
</dbReference>
<dbReference type="SUPFAM" id="SSF55874">
    <property type="entry name" value="ATPase domain of HSP90 chaperone/DNA topoisomerase II/histidine kinase"/>
    <property type="match status" value="1"/>
</dbReference>
<dbReference type="FunFam" id="3.40.50.2300:FF:000001">
    <property type="entry name" value="DNA-binding response regulator PhoB"/>
    <property type="match status" value="1"/>
</dbReference>
<dbReference type="OrthoDB" id="9781208at2"/>
<dbReference type="PRINTS" id="PR00344">
    <property type="entry name" value="BCTRLSENSOR"/>
</dbReference>
<dbReference type="CDD" id="cd19920">
    <property type="entry name" value="REC_PA4781-like"/>
    <property type="match status" value="1"/>
</dbReference>
<keyword evidence="3 8" id="KW-0597">Phosphoprotein</keyword>
<dbReference type="InterPro" id="IPR011006">
    <property type="entry name" value="CheY-like_superfamily"/>
</dbReference>
<comment type="catalytic activity">
    <reaction evidence="1">
        <text>ATP + protein L-histidine = ADP + protein N-phospho-L-histidine.</text>
        <dbReference type="EC" id="2.7.13.3"/>
    </reaction>
</comment>